<comment type="caution">
    <text evidence="1">The sequence shown here is derived from an EMBL/GenBank/DDBJ whole genome shotgun (WGS) entry which is preliminary data.</text>
</comment>
<evidence type="ECO:0008006" key="3">
    <source>
        <dbReference type="Google" id="ProtNLM"/>
    </source>
</evidence>
<name>A0A5M8AM62_9BURK</name>
<sequence>MSDASSPLQPKFKSAEEAAEYDRWFRTEVEAAIRAADSPDATFIPHREAMAHIRTRLLKMGAAGSDKPQ</sequence>
<reference evidence="1 2" key="1">
    <citation type="submission" date="2019-09" db="EMBL/GenBank/DDBJ databases">
        <title>Isolation of a novel species in the genus Cupriavidus from patients with sepsis using whole genome sequencing.</title>
        <authorList>
            <person name="Kweon O.J."/>
            <person name="Lee M.-K."/>
        </authorList>
    </citation>
    <scope>NUCLEOTIDE SEQUENCE [LARGE SCALE GENOMIC DNA]</scope>
    <source>
        <strain evidence="1 2">MKL-01</strain>
    </source>
</reference>
<evidence type="ECO:0000313" key="1">
    <source>
        <dbReference type="EMBL" id="KAA6124563.1"/>
    </source>
</evidence>
<organism evidence="1 2">
    <name type="scientific">Cupriavidus cauae</name>
    <dbReference type="NCBI Taxonomy" id="2608999"/>
    <lineage>
        <taxon>Bacteria</taxon>
        <taxon>Pseudomonadati</taxon>
        <taxon>Pseudomonadota</taxon>
        <taxon>Betaproteobacteria</taxon>
        <taxon>Burkholderiales</taxon>
        <taxon>Burkholderiaceae</taxon>
        <taxon>Cupriavidus</taxon>
    </lineage>
</organism>
<keyword evidence="2" id="KW-1185">Reference proteome</keyword>
<accession>A0A5M8AM62</accession>
<dbReference type="Proteomes" id="UP000324324">
    <property type="component" value="Unassembled WGS sequence"/>
</dbReference>
<proteinExistence type="predicted"/>
<evidence type="ECO:0000313" key="2">
    <source>
        <dbReference type="Proteomes" id="UP000324324"/>
    </source>
</evidence>
<gene>
    <name evidence="1" type="ORF">F1599_11705</name>
</gene>
<dbReference type="AlphaFoldDB" id="A0A5M8AM62"/>
<dbReference type="EMBL" id="VWRN01000031">
    <property type="protein sequence ID" value="KAA6124563.1"/>
    <property type="molecule type" value="Genomic_DNA"/>
</dbReference>
<dbReference type="RefSeq" id="WP_149317613.1">
    <property type="nucleotide sequence ID" value="NZ_VWRN01000031.1"/>
</dbReference>
<dbReference type="Gene3D" id="6.20.450.20">
    <property type="match status" value="1"/>
</dbReference>
<protein>
    <recommendedName>
        <fullName evidence="3">Stability determinant</fullName>
    </recommendedName>
</protein>